<evidence type="ECO:0000313" key="2">
    <source>
        <dbReference type="EMBL" id="KKM82507.1"/>
    </source>
</evidence>
<comment type="caution">
    <text evidence="2">The sequence shown here is derived from an EMBL/GenBank/DDBJ whole genome shotgun (WGS) entry which is preliminary data.</text>
</comment>
<proteinExistence type="predicted"/>
<dbReference type="GO" id="GO:0006779">
    <property type="term" value="P:porphyrin-containing compound biosynthetic process"/>
    <property type="evidence" value="ECO:0007669"/>
    <property type="project" value="InterPro"/>
</dbReference>
<feature type="domain" description="Uroporphyrinogen decarboxylase (URO-D)" evidence="1">
    <location>
        <begin position="4"/>
        <end position="207"/>
    </location>
</feature>
<dbReference type="SUPFAM" id="SSF51726">
    <property type="entry name" value="UROD/MetE-like"/>
    <property type="match status" value="1"/>
</dbReference>
<dbReference type="AlphaFoldDB" id="A0A0F9NME9"/>
<dbReference type="InterPro" id="IPR038071">
    <property type="entry name" value="UROD/MetE-like_sf"/>
</dbReference>
<dbReference type="EMBL" id="LAZR01007853">
    <property type="protein sequence ID" value="KKM82507.1"/>
    <property type="molecule type" value="Genomic_DNA"/>
</dbReference>
<dbReference type="Pfam" id="PF01208">
    <property type="entry name" value="URO-D"/>
    <property type="match status" value="1"/>
</dbReference>
<organism evidence="2">
    <name type="scientific">marine sediment metagenome</name>
    <dbReference type="NCBI Taxonomy" id="412755"/>
    <lineage>
        <taxon>unclassified sequences</taxon>
        <taxon>metagenomes</taxon>
        <taxon>ecological metagenomes</taxon>
    </lineage>
</organism>
<name>A0A0F9NME9_9ZZZZ</name>
<sequence>DEYVVTVTAWGPFTLAARFVGEETFMKATFKNKDLVHKACQFTTDLLIHLYKPLVEDGMLVISLADPTASGDLISKKQFKDYAIPYLKQFTDWAKSVNAHTLLHICGDTTDRLEDMPDTGASCISLDHKTDIARAKELLHGKMCFGGNVDPVAIMLQGTVDDVEKSCKETIEKAGTDGGFVLMPGCDIPPTVPYENIQKLIQVAREWKL</sequence>
<accession>A0A0F9NME9</accession>
<dbReference type="InterPro" id="IPR000257">
    <property type="entry name" value="Uroporphyrinogen_deCOase"/>
</dbReference>
<dbReference type="PANTHER" id="PTHR47099:SF1">
    <property type="entry name" value="METHYLCOBAMIDE:COM METHYLTRANSFERASE MTBA"/>
    <property type="match status" value="1"/>
</dbReference>
<feature type="non-terminal residue" evidence="2">
    <location>
        <position position="1"/>
    </location>
</feature>
<dbReference type="InterPro" id="IPR052024">
    <property type="entry name" value="Methanogen_methyltrans"/>
</dbReference>
<gene>
    <name evidence="2" type="ORF">LCGC14_1318800</name>
</gene>
<dbReference type="PANTHER" id="PTHR47099">
    <property type="entry name" value="METHYLCOBAMIDE:COM METHYLTRANSFERASE MTBA"/>
    <property type="match status" value="1"/>
</dbReference>
<dbReference type="Gene3D" id="3.20.20.210">
    <property type="match status" value="1"/>
</dbReference>
<evidence type="ECO:0000259" key="1">
    <source>
        <dbReference type="Pfam" id="PF01208"/>
    </source>
</evidence>
<protein>
    <recommendedName>
        <fullName evidence="1">Uroporphyrinogen decarboxylase (URO-D) domain-containing protein</fullName>
    </recommendedName>
</protein>
<dbReference type="GO" id="GO:0004853">
    <property type="term" value="F:uroporphyrinogen decarboxylase activity"/>
    <property type="evidence" value="ECO:0007669"/>
    <property type="project" value="InterPro"/>
</dbReference>
<reference evidence="2" key="1">
    <citation type="journal article" date="2015" name="Nature">
        <title>Complex archaea that bridge the gap between prokaryotes and eukaryotes.</title>
        <authorList>
            <person name="Spang A."/>
            <person name="Saw J.H."/>
            <person name="Jorgensen S.L."/>
            <person name="Zaremba-Niedzwiedzka K."/>
            <person name="Martijn J."/>
            <person name="Lind A.E."/>
            <person name="van Eijk R."/>
            <person name="Schleper C."/>
            <person name="Guy L."/>
            <person name="Ettema T.J."/>
        </authorList>
    </citation>
    <scope>NUCLEOTIDE SEQUENCE</scope>
</reference>